<evidence type="ECO:0000256" key="1">
    <source>
        <dbReference type="SAM" id="MobiDB-lite"/>
    </source>
</evidence>
<evidence type="ECO:0000313" key="4">
    <source>
        <dbReference type="EMBL" id="CEM39794.1"/>
    </source>
</evidence>
<accession>A0A0G4H7Q3</accession>
<organism evidence="4 5">
    <name type="scientific">Vitrella brassicaformis (strain CCMP3155)</name>
    <dbReference type="NCBI Taxonomy" id="1169540"/>
    <lineage>
        <taxon>Eukaryota</taxon>
        <taxon>Sar</taxon>
        <taxon>Alveolata</taxon>
        <taxon>Colpodellida</taxon>
        <taxon>Vitrellaceae</taxon>
        <taxon>Vitrella</taxon>
    </lineage>
</organism>
<gene>
    <name evidence="4" type="ORF">Vbra_19772</name>
</gene>
<dbReference type="EMBL" id="CDMY01001052">
    <property type="protein sequence ID" value="CEM39794.1"/>
    <property type="molecule type" value="Genomic_DNA"/>
</dbReference>
<proteinExistence type="predicted"/>
<keyword evidence="2" id="KW-0812">Transmembrane</keyword>
<dbReference type="VEuPathDB" id="CryptoDB:Vbra_19772"/>
<feature type="signal peptide" evidence="3">
    <location>
        <begin position="1"/>
        <end position="16"/>
    </location>
</feature>
<keyword evidence="5" id="KW-1185">Reference proteome</keyword>
<evidence type="ECO:0000313" key="5">
    <source>
        <dbReference type="Proteomes" id="UP000041254"/>
    </source>
</evidence>
<sequence length="189" mass="21096">MWLPAVLLTLPHAVGAARRSPAAAAPGSVSFVAPSIMLRGKTTAVAEGKQLQRGQAPRGIGVRTRQPTVLHFSGWGEPTAVTSLMRFSLELLVIFIAGGAILGIILMFLHSLVWVAVSTQEAMWRHQKNAEMARQEAEKARQRREEERAKEQERMRRQAAKDPKMEWDDRMRERQQGKNTGGVFGFLKL</sequence>
<feature type="region of interest" description="Disordered" evidence="1">
    <location>
        <begin position="133"/>
        <end position="185"/>
    </location>
</feature>
<reference evidence="4 5" key="1">
    <citation type="submission" date="2014-11" db="EMBL/GenBank/DDBJ databases">
        <authorList>
            <person name="Zhu J."/>
            <person name="Qi W."/>
            <person name="Song R."/>
        </authorList>
    </citation>
    <scope>NUCLEOTIDE SEQUENCE [LARGE SCALE GENOMIC DNA]</scope>
</reference>
<evidence type="ECO:0000256" key="3">
    <source>
        <dbReference type="SAM" id="SignalP"/>
    </source>
</evidence>
<dbReference type="Proteomes" id="UP000041254">
    <property type="component" value="Unassembled WGS sequence"/>
</dbReference>
<keyword evidence="2" id="KW-1133">Transmembrane helix</keyword>
<keyword evidence="3" id="KW-0732">Signal</keyword>
<protein>
    <submittedName>
        <fullName evidence="4">Uncharacterized protein</fullName>
    </submittedName>
</protein>
<evidence type="ECO:0000256" key="2">
    <source>
        <dbReference type="SAM" id="Phobius"/>
    </source>
</evidence>
<name>A0A0G4H7Q3_VITBC</name>
<feature type="chain" id="PRO_5005191530" evidence="3">
    <location>
        <begin position="17"/>
        <end position="189"/>
    </location>
</feature>
<keyword evidence="2" id="KW-0472">Membrane</keyword>
<dbReference type="AlphaFoldDB" id="A0A0G4H7Q3"/>
<dbReference type="InParanoid" id="A0A0G4H7Q3"/>
<feature type="compositionally biased region" description="Basic and acidic residues" evidence="1">
    <location>
        <begin position="133"/>
        <end position="176"/>
    </location>
</feature>
<feature type="transmembrane region" description="Helical" evidence="2">
    <location>
        <begin position="91"/>
        <end position="117"/>
    </location>
</feature>